<dbReference type="InterPro" id="IPR012340">
    <property type="entry name" value="NA-bd_OB-fold"/>
</dbReference>
<dbReference type="Gene3D" id="2.40.50.140">
    <property type="entry name" value="Nucleic acid-binding proteins"/>
    <property type="match status" value="1"/>
</dbReference>
<proteinExistence type="predicted"/>
<dbReference type="STRING" id="1385511.GCA_000425225_00490"/>
<dbReference type="RefSeq" id="WP_027447964.1">
    <property type="nucleotide sequence ID" value="NZ_AVPF01000015.1"/>
</dbReference>
<feature type="chain" id="PRO_5038944516" description="DUF3221 domain-containing protein" evidence="1">
    <location>
        <begin position="20"/>
        <end position="120"/>
    </location>
</feature>
<dbReference type="AlphaFoldDB" id="A0A0A5I0Y3"/>
<evidence type="ECO:0000313" key="2">
    <source>
        <dbReference type="EMBL" id="KGX89487.1"/>
    </source>
</evidence>
<name>A0A0A5I0Y3_9BACI</name>
<dbReference type="EMBL" id="AVPF01000015">
    <property type="protein sequence ID" value="KGX89487.1"/>
    <property type="molecule type" value="Genomic_DNA"/>
</dbReference>
<dbReference type="InterPro" id="IPR021598">
    <property type="entry name" value="DUF3221"/>
</dbReference>
<dbReference type="eggNOG" id="ENOG5030CG8">
    <property type="taxonomic scope" value="Bacteria"/>
</dbReference>
<dbReference type="Pfam" id="PF11518">
    <property type="entry name" value="DUF3221"/>
    <property type="match status" value="1"/>
</dbReference>
<dbReference type="Proteomes" id="UP000030403">
    <property type="component" value="Unassembled WGS sequence"/>
</dbReference>
<dbReference type="PROSITE" id="PS51257">
    <property type="entry name" value="PROKAR_LIPOPROTEIN"/>
    <property type="match status" value="1"/>
</dbReference>
<evidence type="ECO:0000256" key="1">
    <source>
        <dbReference type="SAM" id="SignalP"/>
    </source>
</evidence>
<evidence type="ECO:0000313" key="3">
    <source>
        <dbReference type="Proteomes" id="UP000030403"/>
    </source>
</evidence>
<keyword evidence="3" id="KW-1185">Reference proteome</keyword>
<accession>A0A0A5I0Y3</accession>
<keyword evidence="1" id="KW-0732">Signal</keyword>
<dbReference type="OrthoDB" id="2625519at2"/>
<gene>
    <name evidence="2" type="ORF">N783_06155</name>
</gene>
<evidence type="ECO:0008006" key="4">
    <source>
        <dbReference type="Google" id="ProtNLM"/>
    </source>
</evidence>
<organism evidence="2 3">
    <name type="scientific">Pontibacillus marinus BH030004 = DSM 16465</name>
    <dbReference type="NCBI Taxonomy" id="1385511"/>
    <lineage>
        <taxon>Bacteria</taxon>
        <taxon>Bacillati</taxon>
        <taxon>Bacillota</taxon>
        <taxon>Bacilli</taxon>
        <taxon>Bacillales</taxon>
        <taxon>Bacillaceae</taxon>
        <taxon>Pontibacillus</taxon>
    </lineage>
</organism>
<protein>
    <recommendedName>
        <fullName evidence="4">DUF3221 domain-containing protein</fullName>
    </recommendedName>
</protein>
<reference evidence="2 3" key="1">
    <citation type="submission" date="2013-08" db="EMBL/GenBank/DDBJ databases">
        <authorList>
            <person name="Huang J."/>
            <person name="Wang G."/>
        </authorList>
    </citation>
    <scope>NUCLEOTIDE SEQUENCE [LARGE SCALE GENOMIC DNA]</scope>
    <source>
        <strain evidence="2 3">BH030004</strain>
    </source>
</reference>
<sequence>MKKVTLSIAILLTVLSACSQDEKEFTGSPTIEGYVVKVTANDLLVVNGITKDQAVSMNWKEIDRYIEKEIEVISFYTKGFFDSVSEYEKGQKVKVWGASGAGESYPPKIKLGKIEVVEKD</sequence>
<comment type="caution">
    <text evidence="2">The sequence shown here is derived from an EMBL/GenBank/DDBJ whole genome shotgun (WGS) entry which is preliminary data.</text>
</comment>
<feature type="signal peptide" evidence="1">
    <location>
        <begin position="1"/>
        <end position="19"/>
    </location>
</feature>